<organism evidence="3 4">
    <name type="scientific">Candidatus Vogelbacteria bacterium GWA1_51_14</name>
    <dbReference type="NCBI Taxonomy" id="1802435"/>
    <lineage>
        <taxon>Bacteria</taxon>
        <taxon>Candidatus Vogeliibacteriota</taxon>
    </lineage>
</organism>
<feature type="domain" description="LTD" evidence="2">
    <location>
        <begin position="73"/>
        <end position="331"/>
    </location>
</feature>
<gene>
    <name evidence="3" type="ORF">A2114_02045</name>
</gene>
<comment type="caution">
    <text evidence="3">The sequence shown here is derived from an EMBL/GenBank/DDBJ whole genome shotgun (WGS) entry which is preliminary data.</text>
</comment>
<reference evidence="3 4" key="1">
    <citation type="journal article" date="2016" name="Nat. Commun.">
        <title>Thousands of microbial genomes shed light on interconnected biogeochemical processes in an aquifer system.</title>
        <authorList>
            <person name="Anantharaman K."/>
            <person name="Brown C.T."/>
            <person name="Hug L.A."/>
            <person name="Sharon I."/>
            <person name="Castelle C.J."/>
            <person name="Probst A.J."/>
            <person name="Thomas B.C."/>
            <person name="Singh A."/>
            <person name="Wilkins M.J."/>
            <person name="Karaoz U."/>
            <person name="Brodie E.L."/>
            <person name="Williams K.H."/>
            <person name="Hubbard S.S."/>
            <person name="Banfield J.F."/>
        </authorList>
    </citation>
    <scope>NUCLEOTIDE SEQUENCE [LARGE SCALE GENOMIC DNA]</scope>
</reference>
<evidence type="ECO:0000256" key="1">
    <source>
        <dbReference type="SAM" id="Phobius"/>
    </source>
</evidence>
<dbReference type="InterPro" id="IPR001322">
    <property type="entry name" value="Lamin_tail_dom"/>
</dbReference>
<keyword evidence="1" id="KW-0812">Transmembrane</keyword>
<evidence type="ECO:0000259" key="2">
    <source>
        <dbReference type="PROSITE" id="PS51841"/>
    </source>
</evidence>
<dbReference type="InterPro" id="IPR036415">
    <property type="entry name" value="Lamin_tail_dom_sf"/>
</dbReference>
<accession>A0A1G2QBD8</accession>
<dbReference type="Proteomes" id="UP000176494">
    <property type="component" value="Unassembled WGS sequence"/>
</dbReference>
<evidence type="ECO:0000313" key="4">
    <source>
        <dbReference type="Proteomes" id="UP000176494"/>
    </source>
</evidence>
<dbReference type="EMBL" id="MHTG01000004">
    <property type="protein sequence ID" value="OHA57875.1"/>
    <property type="molecule type" value="Genomic_DNA"/>
</dbReference>
<dbReference type="SUPFAM" id="SSF74853">
    <property type="entry name" value="Lamin A/C globular tail domain"/>
    <property type="match status" value="1"/>
</dbReference>
<dbReference type="AlphaFoldDB" id="A0A1G2QBD8"/>
<keyword evidence="1" id="KW-0472">Membrane</keyword>
<evidence type="ECO:0000313" key="3">
    <source>
        <dbReference type="EMBL" id="OHA57875.1"/>
    </source>
</evidence>
<dbReference type="PROSITE" id="PS51841">
    <property type="entry name" value="LTD"/>
    <property type="match status" value="1"/>
</dbReference>
<dbReference type="STRING" id="1802435.A2114_02045"/>
<keyword evidence="1" id="KW-1133">Transmembrane helix</keyword>
<proteinExistence type="predicted"/>
<protein>
    <recommendedName>
        <fullName evidence="2">LTD domain-containing protein</fullName>
    </recommendedName>
</protein>
<sequence length="331" mass="36594">MAVGEAKSDLLWVIGMVALLAIAWFVTGGPGRPAAEGGPFIRPPEGTTLGDTYGDLDDGKSVGWRSNSADDPDQFTATATKSPYYGQVRLGKGTAQSADKPNDEYVTIENRSKNTVTISGWSLKNGDDERTHLTWSGKYINVDARWVVIPTGQVVLNPALPTNLAPITLAPSEQAIINTGRVIRSRPIAIDSSFKTNICTGYLADLSGYEFEPSLPRECPAPRDEPGIESLPEDCYDYVRGLSRCHAPEFDENADGEDTVDGRVMKLRSVCEDYIQEHFSYEGCLRYHRGDAGFFGDEWRVFLNTGEMWRESRESITLYDNAGRLVDRITY</sequence>
<name>A0A1G2QBD8_9BACT</name>
<feature type="transmembrane region" description="Helical" evidence="1">
    <location>
        <begin position="9"/>
        <end position="26"/>
    </location>
</feature>